<gene>
    <name evidence="1" type="ORF">ACFPME_00075</name>
</gene>
<comment type="caution">
    <text evidence="1">The sequence shown here is derived from an EMBL/GenBank/DDBJ whole genome shotgun (WGS) entry which is preliminary data.</text>
</comment>
<reference evidence="2" key="1">
    <citation type="journal article" date="2019" name="Int. J. Syst. Evol. Microbiol.">
        <title>The Global Catalogue of Microorganisms (GCM) 10K type strain sequencing project: providing services to taxonomists for standard genome sequencing and annotation.</title>
        <authorList>
            <consortium name="The Broad Institute Genomics Platform"/>
            <consortium name="The Broad Institute Genome Sequencing Center for Infectious Disease"/>
            <person name="Wu L."/>
            <person name="Ma J."/>
        </authorList>
    </citation>
    <scope>NUCLEOTIDE SEQUENCE [LARGE SCALE GENOMIC DNA]</scope>
    <source>
        <strain evidence="2">JCM 17130</strain>
    </source>
</reference>
<proteinExistence type="predicted"/>
<name>A0ABW0JFV9_9GAMM</name>
<dbReference type="Proteomes" id="UP001596013">
    <property type="component" value="Unassembled WGS sequence"/>
</dbReference>
<protein>
    <recommendedName>
        <fullName evidence="3">TetR family transcriptional regulator</fullName>
    </recommendedName>
</protein>
<organism evidence="1 2">
    <name type="scientific">Rhodanobacter umsongensis</name>
    <dbReference type="NCBI Taxonomy" id="633153"/>
    <lineage>
        <taxon>Bacteria</taxon>
        <taxon>Pseudomonadati</taxon>
        <taxon>Pseudomonadota</taxon>
        <taxon>Gammaproteobacteria</taxon>
        <taxon>Lysobacterales</taxon>
        <taxon>Rhodanobacteraceae</taxon>
        <taxon>Rhodanobacter</taxon>
    </lineage>
</organism>
<keyword evidence="2" id="KW-1185">Reference proteome</keyword>
<evidence type="ECO:0000313" key="2">
    <source>
        <dbReference type="Proteomes" id="UP001596013"/>
    </source>
</evidence>
<sequence length="44" mass="4986">MHALRRVLLRAIEAVMIQGRRPAEQTDVLALRAALPWSVEHGRP</sequence>
<dbReference type="EMBL" id="JBHSMK010000002">
    <property type="protein sequence ID" value="MFC5434942.1"/>
    <property type="molecule type" value="Genomic_DNA"/>
</dbReference>
<dbReference type="RefSeq" id="WP_377300772.1">
    <property type="nucleotide sequence ID" value="NZ_JBHSMK010000002.1"/>
</dbReference>
<evidence type="ECO:0000313" key="1">
    <source>
        <dbReference type="EMBL" id="MFC5434942.1"/>
    </source>
</evidence>
<evidence type="ECO:0008006" key="3">
    <source>
        <dbReference type="Google" id="ProtNLM"/>
    </source>
</evidence>
<accession>A0ABW0JFV9</accession>